<feature type="transmembrane region" description="Helical" evidence="8">
    <location>
        <begin position="6"/>
        <end position="23"/>
    </location>
</feature>
<evidence type="ECO:0000256" key="4">
    <source>
        <dbReference type="ARBA" id="ARBA00022927"/>
    </source>
</evidence>
<evidence type="ECO:0000313" key="9">
    <source>
        <dbReference type="EMBL" id="CAE09003.1"/>
    </source>
</evidence>
<dbReference type="PANTHER" id="PTHR33162">
    <property type="entry name" value="SEC-INDEPENDENT PROTEIN TRANSLOCASE PROTEIN TATA, CHLOROPLASTIC"/>
    <property type="match status" value="1"/>
</dbReference>
<dbReference type="GO" id="GO:0015031">
    <property type="term" value="P:protein transport"/>
    <property type="evidence" value="ECO:0007669"/>
    <property type="project" value="UniProtKB-KW"/>
</dbReference>
<dbReference type="AlphaFoldDB" id="Q7U3E4"/>
<dbReference type="HOGENOM" id="CLU_086034_6_0_3"/>
<name>Q7U3E4_PARMW</name>
<evidence type="ECO:0000256" key="7">
    <source>
        <dbReference type="ARBA" id="ARBA00023136"/>
    </source>
</evidence>
<protein>
    <submittedName>
        <fullName evidence="9">Conserved hypothetical</fullName>
    </submittedName>
</protein>
<dbReference type="GO" id="GO:0016020">
    <property type="term" value="C:membrane"/>
    <property type="evidence" value="ECO:0007669"/>
    <property type="project" value="UniProtKB-SubCell"/>
</dbReference>
<keyword evidence="4" id="KW-0653">Protein transport</keyword>
<dbReference type="PANTHER" id="PTHR33162:SF1">
    <property type="entry name" value="SEC-INDEPENDENT PROTEIN TRANSLOCASE PROTEIN TATA, CHLOROPLASTIC"/>
    <property type="match status" value="1"/>
</dbReference>
<keyword evidence="7 8" id="KW-0472">Membrane</keyword>
<keyword evidence="10" id="KW-1185">Reference proteome</keyword>
<evidence type="ECO:0000256" key="5">
    <source>
        <dbReference type="ARBA" id="ARBA00022989"/>
    </source>
</evidence>
<dbReference type="InterPro" id="IPR003369">
    <property type="entry name" value="TatA/B/E"/>
</dbReference>
<dbReference type="KEGG" id="syw:SYNW2488"/>
<evidence type="ECO:0000256" key="8">
    <source>
        <dbReference type="SAM" id="Phobius"/>
    </source>
</evidence>
<keyword evidence="2" id="KW-0813">Transport</keyword>
<keyword evidence="6" id="KW-0811">Translocation</keyword>
<dbReference type="RefSeq" id="WP_011129341.1">
    <property type="nucleotide sequence ID" value="NC_005070.1"/>
</dbReference>
<evidence type="ECO:0000256" key="6">
    <source>
        <dbReference type="ARBA" id="ARBA00023010"/>
    </source>
</evidence>
<dbReference type="Proteomes" id="UP000001422">
    <property type="component" value="Chromosome"/>
</dbReference>
<dbReference type="Gene3D" id="1.20.5.3310">
    <property type="match status" value="1"/>
</dbReference>
<organism evidence="9 10">
    <name type="scientific">Parasynechococcus marenigrum (strain WH8102)</name>
    <dbReference type="NCBI Taxonomy" id="84588"/>
    <lineage>
        <taxon>Bacteria</taxon>
        <taxon>Bacillati</taxon>
        <taxon>Cyanobacteriota</taxon>
        <taxon>Cyanophyceae</taxon>
        <taxon>Synechococcales</taxon>
        <taxon>Prochlorococcaceae</taxon>
        <taxon>Parasynechococcus</taxon>
        <taxon>Parasynechococcus marenigrum</taxon>
    </lineage>
</organism>
<dbReference type="STRING" id="84588.SYNW2488"/>
<keyword evidence="3 8" id="KW-0812">Transmembrane</keyword>
<evidence type="ECO:0000313" key="10">
    <source>
        <dbReference type="Proteomes" id="UP000001422"/>
    </source>
</evidence>
<evidence type="ECO:0000256" key="1">
    <source>
        <dbReference type="ARBA" id="ARBA00004167"/>
    </source>
</evidence>
<dbReference type="eggNOG" id="COG1826">
    <property type="taxonomic scope" value="Bacteria"/>
</dbReference>
<gene>
    <name evidence="9" type="ordered locus">SYNW2488</name>
</gene>
<evidence type="ECO:0000256" key="3">
    <source>
        <dbReference type="ARBA" id="ARBA00022692"/>
    </source>
</evidence>
<sequence>MSFFGLGFPEILIICLIFLLVLGPNKLPKVGKYLAKYLGGFRSASDEFKREIDVVVLEDKDPKEDTL</sequence>
<reference evidence="9 10" key="1">
    <citation type="journal article" date="2003" name="Nature">
        <title>The genome of a motile marine Synechococcus.</title>
        <authorList>
            <person name="Palenik B."/>
            <person name="Brahamsha B."/>
            <person name="Larimer F."/>
            <person name="Land M."/>
            <person name="Hauser L."/>
            <person name="Chain P."/>
            <person name="Lamerdin J."/>
            <person name="Regala W."/>
            <person name="Allen E.A."/>
            <person name="McCarren J."/>
            <person name="Paulsen I."/>
            <person name="Dufresne A."/>
            <person name="Partensky F."/>
            <person name="Webb E."/>
            <person name="Waterbury J."/>
        </authorList>
    </citation>
    <scope>NUCLEOTIDE SEQUENCE [LARGE SCALE GENOMIC DNA]</scope>
    <source>
        <strain evidence="9 10">WH8102</strain>
    </source>
</reference>
<evidence type="ECO:0000256" key="2">
    <source>
        <dbReference type="ARBA" id="ARBA00022448"/>
    </source>
</evidence>
<dbReference type="PRINTS" id="PR01506">
    <property type="entry name" value="TATBPROTEIN"/>
</dbReference>
<comment type="subcellular location">
    <subcellularLocation>
        <location evidence="1">Membrane</location>
        <topology evidence="1">Single-pass membrane protein</topology>
    </subcellularLocation>
</comment>
<keyword evidence="5 8" id="KW-1133">Transmembrane helix</keyword>
<accession>Q7U3E4</accession>
<proteinExistence type="predicted"/>
<dbReference type="Pfam" id="PF02416">
    <property type="entry name" value="TatA_B_E"/>
    <property type="match status" value="1"/>
</dbReference>
<dbReference type="EMBL" id="BX569695">
    <property type="protein sequence ID" value="CAE09003.1"/>
    <property type="molecule type" value="Genomic_DNA"/>
</dbReference>